<dbReference type="GeneID" id="88849665"/>
<feature type="binding site" evidence="15">
    <location>
        <position position="117"/>
    </location>
    <ligand>
        <name>5-phospho-alpha-D-ribose 1-diphosphate</name>
        <dbReference type="ChEBI" id="CHEBI:58017"/>
    </ligand>
</feature>
<keyword evidence="18" id="KW-1185">Reference proteome</keyword>
<evidence type="ECO:0000256" key="14">
    <source>
        <dbReference type="ARBA" id="ARBA00079807"/>
    </source>
</evidence>
<evidence type="ECO:0000256" key="9">
    <source>
        <dbReference type="ARBA" id="ARBA00023134"/>
    </source>
</evidence>
<dbReference type="UniPathway" id="UPA00574">
    <property type="reaction ID" value="UER00636"/>
</dbReference>
<dbReference type="OrthoDB" id="9781675at2"/>
<evidence type="ECO:0000313" key="17">
    <source>
        <dbReference type="EMBL" id="BBH50937.1"/>
    </source>
</evidence>
<feature type="domain" description="Phosphoribosyltransferase" evidence="16">
    <location>
        <begin position="19"/>
        <end position="221"/>
    </location>
</feature>
<evidence type="ECO:0000256" key="2">
    <source>
        <dbReference type="ARBA" id="ARBA00009516"/>
    </source>
</evidence>
<evidence type="ECO:0000256" key="5">
    <source>
        <dbReference type="ARBA" id="ARBA00022676"/>
    </source>
</evidence>
<evidence type="ECO:0000259" key="16">
    <source>
        <dbReference type="Pfam" id="PF14681"/>
    </source>
</evidence>
<gene>
    <name evidence="15 17" type="primary">upp</name>
    <name evidence="17" type="ORF">Pcatena_15240</name>
</gene>
<dbReference type="SUPFAM" id="SSF53271">
    <property type="entry name" value="PRTase-like"/>
    <property type="match status" value="1"/>
</dbReference>
<feature type="binding site" evidence="15">
    <location>
        <position position="213"/>
    </location>
    <ligand>
        <name>5-phospho-alpha-D-ribose 1-diphosphate</name>
        <dbReference type="ChEBI" id="CHEBI:58017"/>
    </ligand>
</feature>
<dbReference type="GO" id="GO:0005525">
    <property type="term" value="F:GTP binding"/>
    <property type="evidence" value="ECO:0007669"/>
    <property type="project" value="UniProtKB-KW"/>
</dbReference>
<dbReference type="Gene3D" id="3.40.50.2020">
    <property type="match status" value="1"/>
</dbReference>
<dbReference type="InterPro" id="IPR050054">
    <property type="entry name" value="UPRTase/APRTase"/>
</dbReference>
<dbReference type="GO" id="GO:0006223">
    <property type="term" value="P:uracil salvage"/>
    <property type="evidence" value="ECO:0007669"/>
    <property type="project" value="InterPro"/>
</dbReference>
<sequence length="222" mass="24432">MANVNNLGLTLEQLARLTVVDHPLVQHKLSILRDEQTGTKQFRDLVRELALFEGYEATRDFELEPVQVKTPLEECTCQHLAGKKVAIVPILRAGLGMVDGILDLIPAARVGHVGMERDPKTHEPHEYYCKLPPDVEQRTCLIVDPMLATGGSATAAIQYLRDAGVRDIRLLVLVAAPEGVRAVLDFDPDVRLYTCALDRELNGSAYILPGLGDAGDRIFGTR</sequence>
<evidence type="ECO:0000313" key="18">
    <source>
        <dbReference type="Proteomes" id="UP000273154"/>
    </source>
</evidence>
<feature type="binding site" evidence="15">
    <location>
        <begin position="144"/>
        <end position="152"/>
    </location>
    <ligand>
        <name>5-phospho-alpha-D-ribose 1-diphosphate</name>
        <dbReference type="ChEBI" id="CHEBI:58017"/>
    </ligand>
</feature>
<evidence type="ECO:0000256" key="13">
    <source>
        <dbReference type="ARBA" id="ARBA00072146"/>
    </source>
</evidence>
<dbReference type="InterPro" id="IPR005765">
    <property type="entry name" value="UPRT"/>
</dbReference>
<keyword evidence="8 15" id="KW-0460">Magnesium</keyword>
<keyword evidence="4 15" id="KW-0021">Allosteric enzyme</keyword>
<evidence type="ECO:0000256" key="1">
    <source>
        <dbReference type="ARBA" id="ARBA00005180"/>
    </source>
</evidence>
<comment type="function">
    <text evidence="12 15">Catalyzes the conversion of uracil and 5-phospho-alpha-D-ribose 1-diphosphate (PRPP) to UMP and diphosphate.</text>
</comment>
<dbReference type="InterPro" id="IPR029057">
    <property type="entry name" value="PRTase-like"/>
</dbReference>
<name>A0A3G9JZJ7_9ACTN</name>
<dbReference type="InterPro" id="IPR034332">
    <property type="entry name" value="Upp_B"/>
</dbReference>
<dbReference type="GO" id="GO:0005737">
    <property type="term" value="C:cytoplasm"/>
    <property type="evidence" value="ECO:0007669"/>
    <property type="project" value="UniProtKB-ARBA"/>
</dbReference>
<evidence type="ECO:0000256" key="3">
    <source>
        <dbReference type="ARBA" id="ARBA00011894"/>
    </source>
</evidence>
<dbReference type="GO" id="GO:0004845">
    <property type="term" value="F:uracil phosphoribosyltransferase activity"/>
    <property type="evidence" value="ECO:0007669"/>
    <property type="project" value="UniProtKB-UniRule"/>
</dbReference>
<keyword evidence="5 15" id="KW-0328">Glycosyltransferase</keyword>
<organism evidence="17 18">
    <name type="scientific">Parolsenella catena</name>
    <dbReference type="NCBI Taxonomy" id="2003188"/>
    <lineage>
        <taxon>Bacteria</taxon>
        <taxon>Bacillati</taxon>
        <taxon>Actinomycetota</taxon>
        <taxon>Coriobacteriia</taxon>
        <taxon>Coriobacteriales</taxon>
        <taxon>Atopobiaceae</taxon>
        <taxon>Parolsenella</taxon>
    </lineage>
</organism>
<keyword evidence="7 15" id="KW-0547">Nucleotide-binding</keyword>
<dbReference type="FunFam" id="3.40.50.2020:FF:000003">
    <property type="entry name" value="Uracil phosphoribosyltransferase"/>
    <property type="match status" value="1"/>
</dbReference>
<comment type="activity regulation">
    <text evidence="15">Allosterically activated by GTP.</text>
</comment>
<dbReference type="PANTHER" id="PTHR32315:SF4">
    <property type="entry name" value="URACIL PHOSPHORIBOSYLTRANSFERASE, CHLOROPLASTIC"/>
    <property type="match status" value="1"/>
</dbReference>
<dbReference type="GO" id="GO:0044206">
    <property type="term" value="P:UMP salvage"/>
    <property type="evidence" value="ECO:0007669"/>
    <property type="project" value="UniProtKB-UniRule"/>
</dbReference>
<evidence type="ECO:0000256" key="4">
    <source>
        <dbReference type="ARBA" id="ARBA00022533"/>
    </source>
</evidence>
<proteinExistence type="inferred from homology"/>
<dbReference type="EMBL" id="AP019367">
    <property type="protein sequence ID" value="BBH50937.1"/>
    <property type="molecule type" value="Genomic_DNA"/>
</dbReference>
<feature type="binding site" evidence="15">
    <location>
        <position position="207"/>
    </location>
    <ligand>
        <name>uracil</name>
        <dbReference type="ChEBI" id="CHEBI:17568"/>
    </ligand>
</feature>
<dbReference type="Proteomes" id="UP000273154">
    <property type="component" value="Chromosome"/>
</dbReference>
<evidence type="ECO:0000256" key="15">
    <source>
        <dbReference type="HAMAP-Rule" id="MF_01218"/>
    </source>
</evidence>
<comment type="similarity">
    <text evidence="2 15">Belongs to the UPRTase family.</text>
</comment>
<evidence type="ECO:0000256" key="6">
    <source>
        <dbReference type="ARBA" id="ARBA00022679"/>
    </source>
</evidence>
<dbReference type="InterPro" id="IPR000836">
    <property type="entry name" value="PRTase_dom"/>
</dbReference>
<dbReference type="RefSeq" id="WP_126423145.1">
    <property type="nucleotide sequence ID" value="NZ_AP019367.1"/>
</dbReference>
<dbReference type="GO" id="GO:0000287">
    <property type="term" value="F:magnesium ion binding"/>
    <property type="evidence" value="ECO:0007669"/>
    <property type="project" value="UniProtKB-UniRule"/>
</dbReference>
<protein>
    <recommendedName>
        <fullName evidence="13 15">Uracil phosphoribosyltransferase</fullName>
        <ecNumber evidence="3 15">2.4.2.9</ecNumber>
    </recommendedName>
    <alternativeName>
        <fullName evidence="10 15">UMP pyrophosphorylase</fullName>
    </alternativeName>
    <alternativeName>
        <fullName evidence="14 15">UPRTase</fullName>
    </alternativeName>
</protein>
<accession>A0A3G9JZJ7</accession>
<feature type="binding site" evidence="15">
    <location>
        <begin position="212"/>
        <end position="214"/>
    </location>
    <ligand>
        <name>uracil</name>
        <dbReference type="ChEBI" id="CHEBI:17568"/>
    </ligand>
</feature>
<dbReference type="NCBIfam" id="NF001097">
    <property type="entry name" value="PRK00129.1"/>
    <property type="match status" value="1"/>
</dbReference>
<feature type="binding site" evidence="15">
    <location>
        <position position="92"/>
    </location>
    <ligand>
        <name>5-phospho-alpha-D-ribose 1-diphosphate</name>
        <dbReference type="ChEBI" id="CHEBI:58017"/>
    </ligand>
</feature>
<evidence type="ECO:0000256" key="7">
    <source>
        <dbReference type="ARBA" id="ARBA00022741"/>
    </source>
</evidence>
<dbReference type="KEGG" id="pcat:Pcatena_15240"/>
<evidence type="ECO:0000256" key="12">
    <source>
        <dbReference type="ARBA" id="ARBA00056901"/>
    </source>
</evidence>
<evidence type="ECO:0000256" key="8">
    <source>
        <dbReference type="ARBA" id="ARBA00022842"/>
    </source>
</evidence>
<reference evidence="18" key="1">
    <citation type="submission" date="2018-11" db="EMBL/GenBank/DDBJ databases">
        <title>Comparative genomics of Parolsenella catena and Libanicoccus massiliensis: Reclassification of Libanicoccus massiliensis as Parolsenella massiliensis comb. nov.</title>
        <authorList>
            <person name="Sakamoto M."/>
            <person name="Ikeyama N."/>
            <person name="Murakami T."/>
            <person name="Mori H."/>
            <person name="Yuki M."/>
            <person name="Ohkuma M."/>
        </authorList>
    </citation>
    <scope>NUCLEOTIDE SEQUENCE [LARGE SCALE GENOMIC DNA]</scope>
    <source>
        <strain evidence="18">JCM 31932</strain>
    </source>
</reference>
<comment type="pathway">
    <text evidence="1 15">Pyrimidine metabolism; UMP biosynthesis via salvage pathway; UMP from uracil: step 1/1.</text>
</comment>
<dbReference type="AlphaFoldDB" id="A0A3G9JZJ7"/>
<keyword evidence="6 15" id="KW-0808">Transferase</keyword>
<dbReference type="CDD" id="cd06223">
    <property type="entry name" value="PRTases_typeI"/>
    <property type="match status" value="1"/>
</dbReference>
<evidence type="ECO:0000256" key="10">
    <source>
        <dbReference type="ARBA" id="ARBA00031082"/>
    </source>
</evidence>
<dbReference type="NCBIfam" id="TIGR01091">
    <property type="entry name" value="upp"/>
    <property type="match status" value="1"/>
</dbReference>
<comment type="cofactor">
    <cofactor evidence="15">
        <name>Mg(2+)</name>
        <dbReference type="ChEBI" id="CHEBI:18420"/>
    </cofactor>
    <text evidence="15">Binds 1 Mg(2+) ion per subunit. The magnesium is bound as Mg-PRPP.</text>
</comment>
<keyword evidence="9 15" id="KW-0342">GTP-binding</keyword>
<comment type="catalytic activity">
    <reaction evidence="11 15">
        <text>UMP + diphosphate = 5-phospho-alpha-D-ribose 1-diphosphate + uracil</text>
        <dbReference type="Rhea" id="RHEA:13017"/>
        <dbReference type="ChEBI" id="CHEBI:17568"/>
        <dbReference type="ChEBI" id="CHEBI:33019"/>
        <dbReference type="ChEBI" id="CHEBI:57865"/>
        <dbReference type="ChEBI" id="CHEBI:58017"/>
        <dbReference type="EC" id="2.4.2.9"/>
    </reaction>
</comment>
<dbReference type="Pfam" id="PF14681">
    <property type="entry name" value="UPRTase"/>
    <property type="match status" value="1"/>
</dbReference>
<dbReference type="PANTHER" id="PTHR32315">
    <property type="entry name" value="ADENINE PHOSPHORIBOSYLTRANSFERASE"/>
    <property type="match status" value="1"/>
</dbReference>
<dbReference type="EC" id="2.4.2.9" evidence="3 15"/>
<evidence type="ECO:0000256" key="11">
    <source>
        <dbReference type="ARBA" id="ARBA00052919"/>
    </source>
</evidence>
<dbReference type="HAMAP" id="MF_01218_B">
    <property type="entry name" value="Upp_B"/>
    <property type="match status" value="1"/>
</dbReference>